<evidence type="ECO:0000313" key="5">
    <source>
        <dbReference type="EMBL" id="HDD53081.1"/>
    </source>
</evidence>
<accession>A0A7C0U6L1</accession>
<dbReference type="EMBL" id="DQWS01000126">
    <property type="protein sequence ID" value="HDD53081.1"/>
    <property type="molecule type" value="Genomic_DNA"/>
</dbReference>
<dbReference type="GO" id="GO:0006048">
    <property type="term" value="P:UDP-N-acetylglucosamine biosynthetic process"/>
    <property type="evidence" value="ECO:0007669"/>
    <property type="project" value="TreeGrafter"/>
</dbReference>
<evidence type="ECO:0000259" key="4">
    <source>
        <dbReference type="Pfam" id="PF02878"/>
    </source>
</evidence>
<reference evidence="5" key="1">
    <citation type="journal article" date="2020" name="mSystems">
        <title>Genome- and Community-Level Interaction Insights into Carbon Utilization and Element Cycling Functions of Hydrothermarchaeota in Hydrothermal Sediment.</title>
        <authorList>
            <person name="Zhou Z."/>
            <person name="Liu Y."/>
            <person name="Xu W."/>
            <person name="Pan J."/>
            <person name="Luo Z.H."/>
            <person name="Li M."/>
        </authorList>
    </citation>
    <scope>NUCLEOTIDE SEQUENCE [LARGE SCALE GENOMIC DNA]</scope>
    <source>
        <strain evidence="5">HyVt-115</strain>
    </source>
</reference>
<dbReference type="PANTHER" id="PTHR42946:SF1">
    <property type="entry name" value="PHOSPHOGLUCOMUTASE (ALPHA-D-GLUCOSE-1,6-BISPHOSPHATE-DEPENDENT)"/>
    <property type="match status" value="1"/>
</dbReference>
<dbReference type="EC" id="5.4.2.10" evidence="5"/>
<dbReference type="InterPro" id="IPR050060">
    <property type="entry name" value="Phosphoglucosamine_mutase"/>
</dbReference>
<evidence type="ECO:0000256" key="2">
    <source>
        <dbReference type="ARBA" id="ARBA00010231"/>
    </source>
</evidence>
<evidence type="ECO:0000256" key="1">
    <source>
        <dbReference type="ARBA" id="ARBA00001946"/>
    </source>
</evidence>
<dbReference type="Pfam" id="PF02878">
    <property type="entry name" value="PGM_PMM_I"/>
    <property type="match status" value="1"/>
</dbReference>
<dbReference type="Proteomes" id="UP000885690">
    <property type="component" value="Unassembled WGS sequence"/>
</dbReference>
<dbReference type="GO" id="GO:0004615">
    <property type="term" value="F:phosphomannomutase activity"/>
    <property type="evidence" value="ECO:0007669"/>
    <property type="project" value="TreeGrafter"/>
</dbReference>
<gene>
    <name evidence="5" type="primary">glmM</name>
    <name evidence="5" type="ORF">ENF32_03310</name>
</gene>
<dbReference type="InterPro" id="IPR016055">
    <property type="entry name" value="A-D-PHexomutase_a/b/a-I/II/III"/>
</dbReference>
<dbReference type="GO" id="GO:0005829">
    <property type="term" value="C:cytosol"/>
    <property type="evidence" value="ECO:0007669"/>
    <property type="project" value="TreeGrafter"/>
</dbReference>
<dbReference type="GO" id="GO:0005975">
    <property type="term" value="P:carbohydrate metabolic process"/>
    <property type="evidence" value="ECO:0007669"/>
    <property type="project" value="InterPro"/>
</dbReference>
<keyword evidence="3" id="KW-0597">Phosphoprotein</keyword>
<dbReference type="AlphaFoldDB" id="A0A7C0U6L1"/>
<feature type="domain" description="Alpha-D-phosphohexomutase alpha/beta/alpha" evidence="4">
    <location>
        <begin position="3"/>
        <end position="91"/>
    </location>
</feature>
<comment type="caution">
    <text evidence="5">The sequence shown here is derived from an EMBL/GenBank/DDBJ whole genome shotgun (WGS) entry which is preliminary data.</text>
</comment>
<sequence length="92" mass="9760">MKKIFGTDGIRGTANIEPMTVETALKVGRAIGYLFRNSTTKGRIVIGKDTRLSGYMLEAALIAGICSMGSDALLLGPIPTPGIGFITRDMRA</sequence>
<dbReference type="Gene3D" id="3.40.120.10">
    <property type="entry name" value="Alpha-D-Glucose-1,6-Bisphosphate, subunit A, domain 3"/>
    <property type="match status" value="1"/>
</dbReference>
<dbReference type="InterPro" id="IPR005844">
    <property type="entry name" value="A-D-PHexomutase_a/b/a-I"/>
</dbReference>
<comment type="similarity">
    <text evidence="2">Belongs to the phosphohexose mutase family.</text>
</comment>
<comment type="cofactor">
    <cofactor evidence="1">
        <name>Mg(2+)</name>
        <dbReference type="ChEBI" id="CHEBI:18420"/>
    </cofactor>
</comment>
<feature type="non-terminal residue" evidence="5">
    <location>
        <position position="92"/>
    </location>
</feature>
<name>A0A7C0U6L1_9BACT</name>
<keyword evidence="5" id="KW-0413">Isomerase</keyword>
<protein>
    <submittedName>
        <fullName evidence="5">Phosphoglucosamine mutase</fullName>
        <ecNumber evidence="5">5.4.2.10</ecNumber>
    </submittedName>
</protein>
<dbReference type="GO" id="GO:0009252">
    <property type="term" value="P:peptidoglycan biosynthetic process"/>
    <property type="evidence" value="ECO:0007669"/>
    <property type="project" value="TreeGrafter"/>
</dbReference>
<proteinExistence type="inferred from homology"/>
<dbReference type="SUPFAM" id="SSF53738">
    <property type="entry name" value="Phosphoglucomutase, first 3 domains"/>
    <property type="match status" value="1"/>
</dbReference>
<organism evidence="5">
    <name type="scientific">Thermosulfidibacter takaii</name>
    <dbReference type="NCBI Taxonomy" id="412593"/>
    <lineage>
        <taxon>Bacteria</taxon>
        <taxon>Pseudomonadati</taxon>
        <taxon>Thermosulfidibacterota</taxon>
        <taxon>Thermosulfidibacteria</taxon>
        <taxon>Thermosulfidibacterales</taxon>
        <taxon>Thermosulfidibacteraceae</taxon>
    </lineage>
</organism>
<dbReference type="PANTHER" id="PTHR42946">
    <property type="entry name" value="PHOSPHOHEXOSE MUTASE"/>
    <property type="match status" value="1"/>
</dbReference>
<evidence type="ECO:0000256" key="3">
    <source>
        <dbReference type="ARBA" id="ARBA00022553"/>
    </source>
</evidence>
<dbReference type="GO" id="GO:0008966">
    <property type="term" value="F:phosphoglucosamine mutase activity"/>
    <property type="evidence" value="ECO:0007669"/>
    <property type="project" value="UniProtKB-EC"/>
</dbReference>